<dbReference type="PROSITE" id="PS51257">
    <property type="entry name" value="PROKAR_LIPOPROTEIN"/>
    <property type="match status" value="1"/>
</dbReference>
<organism evidence="3 4">
    <name type="scientific">Thermosediminibacter litoriperuensis</name>
    <dbReference type="NCBI Taxonomy" id="291989"/>
    <lineage>
        <taxon>Bacteria</taxon>
        <taxon>Bacillati</taxon>
        <taxon>Bacillota</taxon>
        <taxon>Clostridia</taxon>
        <taxon>Thermosediminibacterales</taxon>
        <taxon>Thermosediminibacteraceae</taxon>
        <taxon>Thermosediminibacter</taxon>
    </lineage>
</organism>
<evidence type="ECO:0000259" key="1">
    <source>
        <dbReference type="Pfam" id="PF11258"/>
    </source>
</evidence>
<reference evidence="3 4" key="1">
    <citation type="submission" date="2019-07" db="EMBL/GenBank/DDBJ databases">
        <title>Genomic Encyclopedia of Type Strains, Phase I: the one thousand microbial genomes (KMG-I) project.</title>
        <authorList>
            <person name="Kyrpides N."/>
        </authorList>
    </citation>
    <scope>NUCLEOTIDE SEQUENCE [LARGE SCALE GENOMIC DNA]</scope>
    <source>
        <strain evidence="3 4">DSM 16647</strain>
    </source>
</reference>
<dbReference type="AlphaFoldDB" id="A0A5S5ASF2"/>
<dbReference type="Pfam" id="PF11258">
    <property type="entry name" value="DUF3048"/>
    <property type="match status" value="1"/>
</dbReference>
<dbReference type="Pfam" id="PF17479">
    <property type="entry name" value="DUF3048_C"/>
    <property type="match status" value="1"/>
</dbReference>
<feature type="domain" description="DUF3048" evidence="2">
    <location>
        <begin position="226"/>
        <end position="335"/>
    </location>
</feature>
<dbReference type="InterPro" id="IPR021416">
    <property type="entry name" value="DUF3048_N"/>
</dbReference>
<evidence type="ECO:0000313" key="4">
    <source>
        <dbReference type="Proteomes" id="UP000322294"/>
    </source>
</evidence>
<accession>A0A5S5ASF2</accession>
<dbReference type="Gene3D" id="3.50.90.10">
    <property type="entry name" value="YerB-like"/>
    <property type="match status" value="1"/>
</dbReference>
<comment type="caution">
    <text evidence="3">The sequence shown here is derived from an EMBL/GenBank/DDBJ whole genome shotgun (WGS) entry which is preliminary data.</text>
</comment>
<evidence type="ECO:0000313" key="3">
    <source>
        <dbReference type="EMBL" id="TYP54970.1"/>
    </source>
</evidence>
<feature type="domain" description="DUF3048" evidence="1">
    <location>
        <begin position="57"/>
        <end position="198"/>
    </location>
</feature>
<gene>
    <name evidence="3" type="ORF">LZ11_01295</name>
</gene>
<evidence type="ECO:0000259" key="2">
    <source>
        <dbReference type="Pfam" id="PF17479"/>
    </source>
</evidence>
<dbReference type="InterPro" id="IPR035328">
    <property type="entry name" value="DUF3048_C"/>
</dbReference>
<sequence length="348" mass="39346">MKKNYINYIAILAFFFLLTAGCGRTGGDKTPTAETPVLTPSEQSEPAIEELMVKNPLTGLGMDKDRGGRRPLAVMIENETSARPQSGLNKADVVYEALAEGGITRFLAVYLGEDAGEIGPVRSARPYFIDFAMEYDPVYVHYGASQSAYSDLQKNRNIHAIDGIYDRVTFWRDKTRKAPHNAYTSTENILETAQKRGYLKPIDLKRWEFNEGGDSLPGESLKEFELVYFKNYTVKYVYDEDKEAYVRYINEKPHTDRKTGDPIVVKNIILQFMDTRVIDSEGRLAIKTTGSGTGYYISNGSYTRIKWQKPGRFEKTEYTVEGGGQLKLNPGNTWIQILPSQDKFKISD</sequence>
<protein>
    <recommendedName>
        <fullName evidence="5">DUF3048 family protein</fullName>
    </recommendedName>
</protein>
<dbReference type="EMBL" id="VNHO01000011">
    <property type="protein sequence ID" value="TYP54970.1"/>
    <property type="molecule type" value="Genomic_DNA"/>
</dbReference>
<evidence type="ECO:0008006" key="5">
    <source>
        <dbReference type="Google" id="ProtNLM"/>
    </source>
</evidence>
<keyword evidence="4" id="KW-1185">Reference proteome</keyword>
<proteinExistence type="predicted"/>
<dbReference type="Proteomes" id="UP000322294">
    <property type="component" value="Unassembled WGS sequence"/>
</dbReference>
<dbReference type="SUPFAM" id="SSF159774">
    <property type="entry name" value="YerB-like"/>
    <property type="match status" value="1"/>
</dbReference>
<dbReference type="InterPro" id="IPR023158">
    <property type="entry name" value="YerB-like_sf"/>
</dbReference>
<name>A0A5S5ASF2_9FIRM</name>